<name>A0A410X1N4_9BACL</name>
<keyword evidence="4" id="KW-0808">Transferase</keyword>
<evidence type="ECO:0000313" key="5">
    <source>
        <dbReference type="Proteomes" id="UP000288943"/>
    </source>
</evidence>
<dbReference type="PANTHER" id="PTHR21064:SF6">
    <property type="entry name" value="AMINOGLYCOSIDE PHOSPHOTRANSFERASE DOMAIN-CONTAINING PROTEIN"/>
    <property type="match status" value="1"/>
</dbReference>
<evidence type="ECO:0000259" key="2">
    <source>
        <dbReference type="Pfam" id="PF01636"/>
    </source>
</evidence>
<organism evidence="4 5">
    <name type="scientific">Paenibacillus chitinolyticus</name>
    <dbReference type="NCBI Taxonomy" id="79263"/>
    <lineage>
        <taxon>Bacteria</taxon>
        <taxon>Bacillati</taxon>
        <taxon>Bacillota</taxon>
        <taxon>Bacilli</taxon>
        <taxon>Bacillales</taxon>
        <taxon>Paenibacillaceae</taxon>
        <taxon>Paenibacillus</taxon>
    </lineage>
</organism>
<feature type="domain" description="Aminoglycoside phosphotransferase" evidence="2">
    <location>
        <begin position="21"/>
        <end position="272"/>
    </location>
</feature>
<dbReference type="GO" id="GO:0004413">
    <property type="term" value="F:homoserine kinase activity"/>
    <property type="evidence" value="ECO:0007669"/>
    <property type="project" value="TreeGrafter"/>
</dbReference>
<protein>
    <submittedName>
        <fullName evidence="4">Phosphotransferase</fullName>
    </submittedName>
</protein>
<dbReference type="InterPro" id="IPR050249">
    <property type="entry name" value="Pseudomonas-type_ThrB"/>
</dbReference>
<dbReference type="InterPro" id="IPR011009">
    <property type="entry name" value="Kinase-like_dom_sf"/>
</dbReference>
<dbReference type="AlphaFoldDB" id="A0A410X1N4"/>
<dbReference type="RefSeq" id="WP_042230255.1">
    <property type="nucleotide sequence ID" value="NZ_CP026520.1"/>
</dbReference>
<evidence type="ECO:0000256" key="1">
    <source>
        <dbReference type="ARBA" id="ARBA00038240"/>
    </source>
</evidence>
<dbReference type="Gene3D" id="3.90.1200.10">
    <property type="match status" value="1"/>
</dbReference>
<gene>
    <name evidence="3" type="ORF">M5X16_03250</name>
    <name evidence="4" type="ORF">PC41400_23730</name>
</gene>
<dbReference type="KEGG" id="pchi:PC41400_23730"/>
<dbReference type="GO" id="GO:0009088">
    <property type="term" value="P:threonine biosynthetic process"/>
    <property type="evidence" value="ECO:0007669"/>
    <property type="project" value="TreeGrafter"/>
</dbReference>
<accession>A0A410X1N4</accession>
<keyword evidence="6" id="KW-1185">Reference proteome</keyword>
<dbReference type="OrthoDB" id="1995036at2"/>
<dbReference type="Proteomes" id="UP000288943">
    <property type="component" value="Chromosome"/>
</dbReference>
<dbReference type="Pfam" id="PF01636">
    <property type="entry name" value="APH"/>
    <property type="match status" value="1"/>
</dbReference>
<dbReference type="GeneID" id="95377807"/>
<dbReference type="EMBL" id="CP026520">
    <property type="protein sequence ID" value="QAV20523.1"/>
    <property type="molecule type" value="Genomic_DNA"/>
</dbReference>
<reference evidence="4 5" key="1">
    <citation type="submission" date="2018-01" db="EMBL/GenBank/DDBJ databases">
        <title>The whole genome sequencing and assembly of Paenibacillus chitinolyticus KCCM 41400 strain.</title>
        <authorList>
            <person name="Kim J.-Y."/>
            <person name="Park M.-K."/>
            <person name="Lee Y.-J."/>
            <person name="Yi H."/>
            <person name="Bahn Y.-S."/>
            <person name="Kim J.F."/>
            <person name="Lee D.-W."/>
        </authorList>
    </citation>
    <scope>NUCLEOTIDE SEQUENCE [LARGE SCALE GENOMIC DNA]</scope>
    <source>
        <strain evidence="4 5">KCCM 41400</strain>
    </source>
</reference>
<dbReference type="Proteomes" id="UP001527202">
    <property type="component" value="Unassembled WGS sequence"/>
</dbReference>
<dbReference type="InterPro" id="IPR002575">
    <property type="entry name" value="Aminoglycoside_PTrfase"/>
</dbReference>
<evidence type="ECO:0000313" key="3">
    <source>
        <dbReference type="EMBL" id="MCY9594789.1"/>
    </source>
</evidence>
<evidence type="ECO:0000313" key="4">
    <source>
        <dbReference type="EMBL" id="QAV20523.1"/>
    </source>
</evidence>
<proteinExistence type="inferred from homology"/>
<reference evidence="3 6" key="2">
    <citation type="submission" date="2022-05" db="EMBL/GenBank/DDBJ databases">
        <title>Genome Sequencing of Bee-Associated Microbes.</title>
        <authorList>
            <person name="Dunlap C."/>
        </authorList>
    </citation>
    <scope>NUCLEOTIDE SEQUENCE [LARGE SCALE GENOMIC DNA]</scope>
    <source>
        <strain evidence="3 6">NRRL B-23120</strain>
    </source>
</reference>
<dbReference type="EMBL" id="JAMDMJ010000003">
    <property type="protein sequence ID" value="MCY9594789.1"/>
    <property type="molecule type" value="Genomic_DNA"/>
</dbReference>
<sequence length="337" mass="37971">MNEKVPLSAILAAYPVREPSIRFIRHNENMTYRVTDGTTGQSYLLRIHKPVTDKLHGLQHSREGLHAEMQWLADLGAAAGVRVQKPVASHEGEWVTSVNLDAESGTQSGVRSGIFCTLLEWIEGRDVGQGESFSRETVTGLGRQLGAMHRFSQTYPGAAIMKRPRYAGAEQNEEMLTRIRSGLSMDLFREEDLEIVGQTFTRIADKLERHSRSGSSWGLIHADINKGNLIVTDQGLSLIDFCLFGHGYYGYDLAGCALTMKTELRDSVLEGYSLVRPGAVTERLDLLEGFMLLSIFGFYSFHLHNPDKHPWMKERMPAFCKNYCVPFLEDRSLFYTM</sequence>
<dbReference type="PANTHER" id="PTHR21064">
    <property type="entry name" value="AMINOGLYCOSIDE PHOSPHOTRANSFERASE DOMAIN-CONTAINING PROTEIN-RELATED"/>
    <property type="match status" value="1"/>
</dbReference>
<dbReference type="SUPFAM" id="SSF56112">
    <property type="entry name" value="Protein kinase-like (PK-like)"/>
    <property type="match status" value="1"/>
</dbReference>
<comment type="similarity">
    <text evidence="1">Belongs to the pseudomonas-type ThrB family.</text>
</comment>
<evidence type="ECO:0000313" key="6">
    <source>
        <dbReference type="Proteomes" id="UP001527202"/>
    </source>
</evidence>